<evidence type="ECO:0000256" key="2">
    <source>
        <dbReference type="ARBA" id="ARBA00023002"/>
    </source>
</evidence>
<evidence type="ECO:0000313" key="5">
    <source>
        <dbReference type="Proteomes" id="UP000060016"/>
    </source>
</evidence>
<dbReference type="PATRIC" id="fig|156976.3.peg.46"/>
<dbReference type="PRINTS" id="PR00081">
    <property type="entry name" value="GDHRDH"/>
</dbReference>
<dbReference type="NCBIfam" id="NF040690">
    <property type="entry name" value="mycolate_SDR"/>
    <property type="match status" value="1"/>
</dbReference>
<dbReference type="Proteomes" id="UP000060016">
    <property type="component" value="Chromosome"/>
</dbReference>
<protein>
    <submittedName>
        <fullName evidence="4">Short-chain dehydrogenase</fullName>
    </submittedName>
</protein>
<dbReference type="SUPFAM" id="SSF51735">
    <property type="entry name" value="NAD(P)-binding Rossmann-fold domains"/>
    <property type="match status" value="1"/>
</dbReference>
<dbReference type="GO" id="GO:0016491">
    <property type="term" value="F:oxidoreductase activity"/>
    <property type="evidence" value="ECO:0007669"/>
    <property type="project" value="UniProtKB-KW"/>
</dbReference>
<dbReference type="PRINTS" id="PR00080">
    <property type="entry name" value="SDRFAMILY"/>
</dbReference>
<dbReference type="Pfam" id="PF00106">
    <property type="entry name" value="adh_short"/>
    <property type="match status" value="1"/>
</dbReference>
<dbReference type="PANTHER" id="PTHR44196">
    <property type="entry name" value="DEHYDROGENASE/REDUCTASE SDR FAMILY MEMBER 7B"/>
    <property type="match status" value="1"/>
</dbReference>
<keyword evidence="2" id="KW-0560">Oxidoreductase</keyword>
<evidence type="ECO:0000313" key="4">
    <source>
        <dbReference type="EMBL" id="AKV57865.1"/>
    </source>
</evidence>
<evidence type="ECO:0000256" key="1">
    <source>
        <dbReference type="ARBA" id="ARBA00006484"/>
    </source>
</evidence>
<organism evidence="4 5">
    <name type="scientific">Corynebacterium riegelii</name>
    <dbReference type="NCBI Taxonomy" id="156976"/>
    <lineage>
        <taxon>Bacteria</taxon>
        <taxon>Bacillati</taxon>
        <taxon>Actinomycetota</taxon>
        <taxon>Actinomycetes</taxon>
        <taxon>Mycobacteriales</taxon>
        <taxon>Corynebacteriaceae</taxon>
        <taxon>Corynebacterium</taxon>
    </lineage>
</organism>
<evidence type="ECO:0000256" key="3">
    <source>
        <dbReference type="RuleBase" id="RU000363"/>
    </source>
</evidence>
<dbReference type="PANTHER" id="PTHR44196:SF2">
    <property type="entry name" value="SHORT-CHAIN DEHYDROGENASE-RELATED"/>
    <property type="match status" value="1"/>
</dbReference>
<dbReference type="CDD" id="cd05233">
    <property type="entry name" value="SDR_c"/>
    <property type="match status" value="1"/>
</dbReference>
<comment type="similarity">
    <text evidence="1 3">Belongs to the short-chain dehydrogenases/reductases (SDR) family.</text>
</comment>
<accession>A0A0K1R8W0</accession>
<name>A0A0K1R8W0_9CORY</name>
<dbReference type="STRING" id="156976.AK829_00255"/>
<dbReference type="Gene3D" id="3.40.50.720">
    <property type="entry name" value="NAD(P)-binding Rossmann-like Domain"/>
    <property type="match status" value="1"/>
</dbReference>
<dbReference type="EMBL" id="CP012342">
    <property type="protein sequence ID" value="AKV57865.1"/>
    <property type="molecule type" value="Genomic_DNA"/>
</dbReference>
<dbReference type="InterPro" id="IPR002347">
    <property type="entry name" value="SDR_fam"/>
</dbReference>
<proteinExistence type="inferred from homology"/>
<sequence>MSFPEASKSNYALITGASQGIGEAMARKLAAGGYNLIIVARRENVLMALAEELASAHGVHVEVFAADLSKERDVTALIEHIQNREIAICVNSAGIASFGPFMRQDWNYEVDQFNLNATAVFRLTKAVLDQMVPRGSGALCNVGSAAGNSPIPNNSTYVFTKAGVNTFTESLHYELKPTGVHCTLLAPGPVRAAEIPEEEQSFIDKLVPDFLWTTYESCADDTLRAMRRNKRRVVPGPLSKAMDVVSTYAPRGSLSPLLGSFYAKMGEEQDA</sequence>
<dbReference type="InterPro" id="IPR036291">
    <property type="entry name" value="NAD(P)-bd_dom_sf"/>
</dbReference>
<dbReference type="AlphaFoldDB" id="A0A0K1R8W0"/>
<gene>
    <name evidence="4" type="ORF">AK829_00255</name>
</gene>
<reference evidence="4 5" key="1">
    <citation type="submission" date="2015-08" db="EMBL/GenBank/DDBJ databases">
        <authorList>
            <person name="Babu N.S."/>
            <person name="Beckwith C.J."/>
            <person name="Beseler K.G."/>
            <person name="Brison A."/>
            <person name="Carone J.V."/>
            <person name="Caskin T.P."/>
            <person name="Diamond M."/>
            <person name="Durham M.E."/>
            <person name="Foxe J.M."/>
            <person name="Go M."/>
            <person name="Henderson B.A."/>
            <person name="Jones I.B."/>
            <person name="McGettigan J.A."/>
            <person name="Micheletti S.J."/>
            <person name="Nasrallah M.E."/>
            <person name="Ortiz D."/>
            <person name="Piller C.R."/>
            <person name="Privatt S.R."/>
            <person name="Schneider S.L."/>
            <person name="Sharp S."/>
            <person name="Smith T.C."/>
            <person name="Stanton J.D."/>
            <person name="Ullery H.E."/>
            <person name="Wilson R.J."/>
            <person name="Serrano M.G."/>
            <person name="Buck G."/>
            <person name="Lee V."/>
            <person name="Wang Y."/>
            <person name="Carvalho R."/>
            <person name="Voegtly L."/>
            <person name="Shi R."/>
            <person name="Duckworth R."/>
            <person name="Johnson A."/>
            <person name="Loviza R."/>
            <person name="Walstead R."/>
            <person name="Shah Z."/>
            <person name="Kiflezghi M."/>
            <person name="Wade K."/>
            <person name="Ball S.L."/>
            <person name="Bradley K.W."/>
            <person name="Asai D.J."/>
            <person name="Bowman C.A."/>
            <person name="Russell D.A."/>
            <person name="Pope W.H."/>
            <person name="Jacobs-Sera D."/>
            <person name="Hendrix R.W."/>
            <person name="Hatfull G.F."/>
        </authorList>
    </citation>
    <scope>NUCLEOTIDE SEQUENCE [LARGE SCALE GENOMIC DNA]</scope>
    <source>
        <strain evidence="4 5">PUDD_83A45</strain>
    </source>
</reference>
<dbReference type="GO" id="GO:0016020">
    <property type="term" value="C:membrane"/>
    <property type="evidence" value="ECO:0007669"/>
    <property type="project" value="TreeGrafter"/>
</dbReference>
<dbReference type="KEGG" id="crie:AK829_00255"/>
<dbReference type="RefSeq" id="WP_052203238.1">
    <property type="nucleotide sequence ID" value="NZ_CP012342.1"/>
</dbReference>
<keyword evidence="5" id="KW-1185">Reference proteome</keyword>
<dbReference type="PIRSF" id="PIRSF000126">
    <property type="entry name" value="11-beta-HSD1"/>
    <property type="match status" value="1"/>
</dbReference>